<dbReference type="Pfam" id="PF13242">
    <property type="entry name" value="Hydrolase_like"/>
    <property type="match status" value="1"/>
</dbReference>
<organism evidence="1 2">
    <name type="scientific">Kaustia mangrovi</name>
    <dbReference type="NCBI Taxonomy" id="2593653"/>
    <lineage>
        <taxon>Bacteria</taxon>
        <taxon>Pseudomonadati</taxon>
        <taxon>Pseudomonadota</taxon>
        <taxon>Alphaproteobacteria</taxon>
        <taxon>Hyphomicrobiales</taxon>
        <taxon>Parvibaculaceae</taxon>
        <taxon>Kaustia</taxon>
    </lineage>
</organism>
<dbReference type="GO" id="GO:0005737">
    <property type="term" value="C:cytoplasm"/>
    <property type="evidence" value="ECO:0007669"/>
    <property type="project" value="TreeGrafter"/>
</dbReference>
<keyword evidence="2" id="KW-1185">Reference proteome</keyword>
<dbReference type="InterPro" id="IPR036412">
    <property type="entry name" value="HAD-like_sf"/>
</dbReference>
<gene>
    <name evidence="1" type="ORF">HW532_05200</name>
</gene>
<dbReference type="KEGG" id="kmn:HW532_05200"/>
<sequence length="302" mass="32235">MTSSAADQTRRERVQVLAHMRDLATPRDIWLCDIWGVVHNGIAPFPEAVNALREHRIGGGVVVLITNAPRPSPAVIGQLDQIGVPREAYDRVVTSGDSMRALIAAKPGAAVFHLGPERDQPLLEGLPISLVAEPEDAELVLCSGLFDDETETPDDYGGLLERIRARGLTLYCANPDKVVQRGGALVYCAGALAERYAALGGEVVMTGKPHDPIYAQAFAELAELEGAPVARERALVIGDGMETDLAGAARQGLDAVFVMGGIHAAEVGENHHEDDDARDALLARLRKALPDLRLKALMPALA</sequence>
<dbReference type="InterPro" id="IPR006357">
    <property type="entry name" value="HAD-SF_hydro_IIA"/>
</dbReference>
<proteinExistence type="predicted"/>
<keyword evidence="1" id="KW-0378">Hydrolase</keyword>
<dbReference type="Pfam" id="PF13344">
    <property type="entry name" value="Hydrolase_6"/>
    <property type="match status" value="1"/>
</dbReference>
<dbReference type="GO" id="GO:0016791">
    <property type="term" value="F:phosphatase activity"/>
    <property type="evidence" value="ECO:0007669"/>
    <property type="project" value="TreeGrafter"/>
</dbReference>
<dbReference type="AlphaFoldDB" id="A0A7S8HB19"/>
<reference evidence="1 2" key="1">
    <citation type="submission" date="2020-06" db="EMBL/GenBank/DDBJ databases">
        <title>Genome sequence of 2 isolates from Red Sea Mangroves.</title>
        <authorList>
            <person name="Sefrji F."/>
            <person name="Michoud G."/>
            <person name="Merlino G."/>
            <person name="Daffonchio D."/>
        </authorList>
    </citation>
    <scope>NUCLEOTIDE SEQUENCE [LARGE SCALE GENOMIC DNA]</scope>
    <source>
        <strain evidence="1 2">R1DC25</strain>
    </source>
</reference>
<name>A0A7S8HB19_9HYPH</name>
<accession>A0A7S8HB19</accession>
<dbReference type="PANTHER" id="PTHR19288:SF90">
    <property type="entry name" value="OS08G0542600 PROTEIN"/>
    <property type="match status" value="1"/>
</dbReference>
<dbReference type="Proteomes" id="UP000593594">
    <property type="component" value="Chromosome"/>
</dbReference>
<dbReference type="EMBL" id="CP058214">
    <property type="protein sequence ID" value="QPC42150.1"/>
    <property type="molecule type" value="Genomic_DNA"/>
</dbReference>
<dbReference type="CDD" id="cd07525">
    <property type="entry name" value="HAD_like"/>
    <property type="match status" value="1"/>
</dbReference>
<dbReference type="PANTHER" id="PTHR19288">
    <property type="entry name" value="4-NITROPHENYLPHOSPHATASE-RELATED"/>
    <property type="match status" value="1"/>
</dbReference>
<protein>
    <submittedName>
        <fullName evidence="1">TIGR01459 family HAD-type hydrolase</fullName>
    </submittedName>
</protein>
<dbReference type="InterPro" id="IPR023214">
    <property type="entry name" value="HAD_sf"/>
</dbReference>
<evidence type="ECO:0000313" key="2">
    <source>
        <dbReference type="Proteomes" id="UP000593594"/>
    </source>
</evidence>
<dbReference type="Gene3D" id="3.40.50.1000">
    <property type="entry name" value="HAD superfamily/HAD-like"/>
    <property type="match status" value="2"/>
</dbReference>
<dbReference type="NCBIfam" id="TIGR01460">
    <property type="entry name" value="HAD-SF-IIA"/>
    <property type="match status" value="1"/>
</dbReference>
<dbReference type="SUPFAM" id="SSF56784">
    <property type="entry name" value="HAD-like"/>
    <property type="match status" value="1"/>
</dbReference>
<dbReference type="InterPro" id="IPR006356">
    <property type="entry name" value="HAD-SF_hydro_IIA_hyp3"/>
</dbReference>
<evidence type="ECO:0000313" key="1">
    <source>
        <dbReference type="EMBL" id="QPC42150.1"/>
    </source>
</evidence>
<dbReference type="NCBIfam" id="TIGR01459">
    <property type="entry name" value="HAD-SF-IIA-hyp4"/>
    <property type="match status" value="1"/>
</dbReference>